<protein>
    <submittedName>
        <fullName evidence="3">Uncharacterized protein</fullName>
    </submittedName>
</protein>
<keyword evidence="2" id="KW-0472">Membrane</keyword>
<accession>A0A0D0AQM2</accession>
<dbReference type="Pfam" id="PF18759">
    <property type="entry name" value="Plavaka"/>
    <property type="match status" value="1"/>
</dbReference>
<organism evidence="3 4">
    <name type="scientific">Suillus luteus UH-Slu-Lm8-n1</name>
    <dbReference type="NCBI Taxonomy" id="930992"/>
    <lineage>
        <taxon>Eukaryota</taxon>
        <taxon>Fungi</taxon>
        <taxon>Dikarya</taxon>
        <taxon>Basidiomycota</taxon>
        <taxon>Agaricomycotina</taxon>
        <taxon>Agaricomycetes</taxon>
        <taxon>Agaricomycetidae</taxon>
        <taxon>Boletales</taxon>
        <taxon>Suillineae</taxon>
        <taxon>Suillaceae</taxon>
        <taxon>Suillus</taxon>
    </lineage>
</organism>
<feature type="compositionally biased region" description="Polar residues" evidence="1">
    <location>
        <begin position="9"/>
        <end position="19"/>
    </location>
</feature>
<evidence type="ECO:0000256" key="1">
    <source>
        <dbReference type="SAM" id="MobiDB-lite"/>
    </source>
</evidence>
<feature type="compositionally biased region" description="Polar residues" evidence="1">
    <location>
        <begin position="664"/>
        <end position="674"/>
    </location>
</feature>
<feature type="region of interest" description="Disordered" evidence="1">
    <location>
        <begin position="1033"/>
        <end position="1108"/>
    </location>
</feature>
<keyword evidence="2" id="KW-1133">Transmembrane helix</keyword>
<dbReference type="HOGENOM" id="CLU_002498_0_1_1"/>
<dbReference type="InParanoid" id="A0A0D0AQM2"/>
<dbReference type="InterPro" id="IPR041078">
    <property type="entry name" value="Plavaka"/>
</dbReference>
<feature type="region of interest" description="Disordered" evidence="1">
    <location>
        <begin position="1"/>
        <end position="22"/>
    </location>
</feature>
<sequence length="1108" mass="126270">MESSEDGLNYSNNTNTLNPLQDLPALPAQSRIRRVLLTLRDTMRTTYNSFGLCRLYPRRPSFEPNQFVPSSLLAQTCPAASQGSDSPPQVSPPPYPFPNMTLYRLMSWMNTGSSRVSESKVAALVNDVILADDFDREHLMGFSVRKNLRELDADESGKKIAFPDDWIETSVTIDIPIRSKEEGPRPYTIHGFHYRPLLEVVRAAFADAQAAAFHLFPFKHIWKDPLDGHEERVYDELYTSDAWLEAQDSLHKLPKEFGCSLERVIAGFMLFSDATHLASFGTAKAWPLYVYFGNLTKYVCSSPTSGSCHLVGFLPSLPDNIKDILSNLPRMSKSGMASLHTHCRRELFHACWDILLDEDFLYAYRHGIVLKCADGFMRRVFPRIFTYSADYPEKALIATIKDMGLCPCPRCLTPKGFFNYLGLVRDMKSRMNTLRVYAVANIIKARQFIFTLGNTVDGAKVEDALGEGSWVAVLNQFAYKLGPFGLDPFRMLVVDLMHECELGTWKALFTHLMRLLYSLPEGVRLIAIFVWIEAIFRQVLTFGNGVIRRFMNNTSEMKRLAARDFENILQVFALIISFCAIPVFEGLLPPDHDAAVQSLLYHFAQWHALAKLRIHTDSTLLFLEETFKRLSTKLRKFRDHTCAAFKTVELPKETSARQKRSTQHSETNIGSTESTGLRAKKLNLNTYKFHAMGDYMRTIRIFGTTDSFTTQIGELAHRALKAFYPLTSKLDTPTQLAKHERRRRALRRVAQAGSIPPSISQLPIDISSSGHHHRIASSRNHPVALFTFLREHNNDPALKNFIPKLKDHILYRLRKLDVTYCDFTFSDEERRSVIIPNDTIYSVQMMQVHYTTYDMRREYDTVNPRTHAHVMVLSGETAPKHPYWYAQVLGIYHMDTWLNEGTQPVKERLEVLWVRWLALIRNHKSGINHARLPKIAFVEESDADAFGFLDPGQVIRGAHLIPAFNSGRGVSSLRHGRSVARPGGELDDWEAYYAGIFVDRDMFMRYTHFGVGHPAMLRRIARDCESVALGGMEGNVTGTSETDVGHNTHYDLEDERCEDIEDESEEDEDESEEVSDEELDGLDLEHAAEDIDEDGDEEEDDFDDLLSF</sequence>
<dbReference type="STRING" id="930992.A0A0D0AQM2"/>
<reference evidence="4" key="2">
    <citation type="submission" date="2015-01" db="EMBL/GenBank/DDBJ databases">
        <title>Evolutionary Origins and Diversification of the Mycorrhizal Mutualists.</title>
        <authorList>
            <consortium name="DOE Joint Genome Institute"/>
            <consortium name="Mycorrhizal Genomics Consortium"/>
            <person name="Kohler A."/>
            <person name="Kuo A."/>
            <person name="Nagy L.G."/>
            <person name="Floudas D."/>
            <person name="Copeland A."/>
            <person name="Barry K.W."/>
            <person name="Cichocki N."/>
            <person name="Veneault-Fourrey C."/>
            <person name="LaButti K."/>
            <person name="Lindquist E.A."/>
            <person name="Lipzen A."/>
            <person name="Lundell T."/>
            <person name="Morin E."/>
            <person name="Murat C."/>
            <person name="Riley R."/>
            <person name="Ohm R."/>
            <person name="Sun H."/>
            <person name="Tunlid A."/>
            <person name="Henrissat B."/>
            <person name="Grigoriev I.V."/>
            <person name="Hibbett D.S."/>
            <person name="Martin F."/>
        </authorList>
    </citation>
    <scope>NUCLEOTIDE SEQUENCE [LARGE SCALE GENOMIC DNA]</scope>
    <source>
        <strain evidence="4">UH-Slu-Lm8-n1</strain>
    </source>
</reference>
<keyword evidence="2" id="KW-0812">Transmembrane</keyword>
<feature type="region of interest" description="Disordered" evidence="1">
    <location>
        <begin position="653"/>
        <end position="674"/>
    </location>
</feature>
<evidence type="ECO:0000256" key="2">
    <source>
        <dbReference type="SAM" id="Phobius"/>
    </source>
</evidence>
<gene>
    <name evidence="3" type="ORF">CY34DRAFT_94132</name>
</gene>
<dbReference type="AlphaFoldDB" id="A0A0D0AQM2"/>
<dbReference type="OrthoDB" id="2672259at2759"/>
<dbReference type="Proteomes" id="UP000054485">
    <property type="component" value="Unassembled WGS sequence"/>
</dbReference>
<name>A0A0D0AQM2_9AGAM</name>
<feature type="compositionally biased region" description="Acidic residues" evidence="1">
    <location>
        <begin position="1052"/>
        <end position="1082"/>
    </location>
</feature>
<feature type="transmembrane region" description="Helical" evidence="2">
    <location>
        <begin position="568"/>
        <end position="588"/>
    </location>
</feature>
<evidence type="ECO:0000313" key="3">
    <source>
        <dbReference type="EMBL" id="KIK36572.1"/>
    </source>
</evidence>
<reference evidence="3 4" key="1">
    <citation type="submission" date="2014-04" db="EMBL/GenBank/DDBJ databases">
        <authorList>
            <consortium name="DOE Joint Genome Institute"/>
            <person name="Kuo A."/>
            <person name="Ruytinx J."/>
            <person name="Rineau F."/>
            <person name="Colpaert J."/>
            <person name="Kohler A."/>
            <person name="Nagy L.G."/>
            <person name="Floudas D."/>
            <person name="Copeland A."/>
            <person name="Barry K.W."/>
            <person name="Cichocki N."/>
            <person name="Veneault-Fourrey C."/>
            <person name="LaButti K."/>
            <person name="Lindquist E.A."/>
            <person name="Lipzen A."/>
            <person name="Lundell T."/>
            <person name="Morin E."/>
            <person name="Murat C."/>
            <person name="Sun H."/>
            <person name="Tunlid A."/>
            <person name="Henrissat B."/>
            <person name="Grigoriev I.V."/>
            <person name="Hibbett D.S."/>
            <person name="Martin F."/>
            <person name="Nordberg H.P."/>
            <person name="Cantor M.N."/>
            <person name="Hua S.X."/>
        </authorList>
    </citation>
    <scope>NUCLEOTIDE SEQUENCE [LARGE SCALE GENOMIC DNA]</scope>
    <source>
        <strain evidence="3 4">UH-Slu-Lm8-n1</strain>
    </source>
</reference>
<keyword evidence="4" id="KW-1185">Reference proteome</keyword>
<evidence type="ECO:0000313" key="4">
    <source>
        <dbReference type="Proteomes" id="UP000054485"/>
    </source>
</evidence>
<feature type="compositionally biased region" description="Acidic residues" evidence="1">
    <location>
        <begin position="1090"/>
        <end position="1108"/>
    </location>
</feature>
<dbReference type="EMBL" id="KN835518">
    <property type="protein sequence ID" value="KIK36572.1"/>
    <property type="molecule type" value="Genomic_DNA"/>
</dbReference>
<feature type="transmembrane region" description="Helical" evidence="2">
    <location>
        <begin position="525"/>
        <end position="547"/>
    </location>
</feature>
<proteinExistence type="predicted"/>